<organism evidence="1 2">
    <name type="scientific">Aphis craccivora</name>
    <name type="common">Cowpea aphid</name>
    <dbReference type="NCBI Taxonomy" id="307492"/>
    <lineage>
        <taxon>Eukaryota</taxon>
        <taxon>Metazoa</taxon>
        <taxon>Ecdysozoa</taxon>
        <taxon>Arthropoda</taxon>
        <taxon>Hexapoda</taxon>
        <taxon>Insecta</taxon>
        <taxon>Pterygota</taxon>
        <taxon>Neoptera</taxon>
        <taxon>Paraneoptera</taxon>
        <taxon>Hemiptera</taxon>
        <taxon>Sternorrhyncha</taxon>
        <taxon>Aphidomorpha</taxon>
        <taxon>Aphidoidea</taxon>
        <taxon>Aphididae</taxon>
        <taxon>Aphidini</taxon>
        <taxon>Aphis</taxon>
        <taxon>Aphis</taxon>
    </lineage>
</organism>
<protein>
    <submittedName>
        <fullName evidence="1">Uncharacterized protein</fullName>
    </submittedName>
</protein>
<dbReference type="OrthoDB" id="10553568at2759"/>
<dbReference type="Proteomes" id="UP000478052">
    <property type="component" value="Unassembled WGS sequence"/>
</dbReference>
<keyword evidence="2" id="KW-1185">Reference proteome</keyword>
<gene>
    <name evidence="1" type="ORF">FWK35_00001299</name>
</gene>
<dbReference type="EMBL" id="VUJU01000386">
    <property type="protein sequence ID" value="KAF0770782.1"/>
    <property type="molecule type" value="Genomic_DNA"/>
</dbReference>
<accession>A0A6G0ZIZ6</accession>
<reference evidence="1 2" key="1">
    <citation type="submission" date="2019-08" db="EMBL/GenBank/DDBJ databases">
        <title>Whole genome of Aphis craccivora.</title>
        <authorList>
            <person name="Voronova N.V."/>
            <person name="Shulinski R.S."/>
            <person name="Bandarenka Y.V."/>
            <person name="Zhorov D.G."/>
            <person name="Warner D."/>
        </authorList>
    </citation>
    <scope>NUCLEOTIDE SEQUENCE [LARGE SCALE GENOMIC DNA]</scope>
    <source>
        <strain evidence="1">180601</strain>
        <tissue evidence="1">Whole Body</tissue>
    </source>
</reference>
<evidence type="ECO:0000313" key="1">
    <source>
        <dbReference type="EMBL" id="KAF0770782.1"/>
    </source>
</evidence>
<dbReference type="AlphaFoldDB" id="A0A6G0ZIZ6"/>
<comment type="caution">
    <text evidence="1">The sequence shown here is derived from an EMBL/GenBank/DDBJ whole genome shotgun (WGS) entry which is preliminary data.</text>
</comment>
<name>A0A6G0ZIZ6_APHCR</name>
<proteinExistence type="predicted"/>
<evidence type="ECO:0000313" key="2">
    <source>
        <dbReference type="Proteomes" id="UP000478052"/>
    </source>
</evidence>
<sequence>MRNFVSNFQVFLLGQNFFIDTSKKNSHNNRKFLWSINTSKKVKKC</sequence>